<proteinExistence type="predicted"/>
<dbReference type="EMBL" id="AZBU02000012">
    <property type="protein sequence ID" value="TKR59673.1"/>
    <property type="molecule type" value="Genomic_DNA"/>
</dbReference>
<sequence length="185" mass="20872">MPTPETQNIKNSRVMGSNAASAKLFCLKLRGFLSLILSVLQYGGVKIEIVSRCYVQALERRRIAEYTDTFYRKVMRHDCLQDHHDHWTHGLLLPNPLIAGILALAWNDVTWKCTNAVLEAMTFVDVGLAASQCVMCQVGEFFACMRAGYLEAVPFLFLVLALNRLAVMLEFKRKRIVDILCSVSS</sequence>
<evidence type="ECO:0000313" key="2">
    <source>
        <dbReference type="EMBL" id="TKR59673.1"/>
    </source>
</evidence>
<comment type="caution">
    <text evidence="2">The sequence shown here is derived from an EMBL/GenBank/DDBJ whole genome shotgun (WGS) entry which is preliminary data.</text>
</comment>
<protein>
    <submittedName>
        <fullName evidence="2">Uncharacterized protein</fullName>
    </submittedName>
</protein>
<reference evidence="2 3" key="1">
    <citation type="journal article" date="2015" name="Genome Biol.">
        <title>Comparative genomics of Steinernema reveals deeply conserved gene regulatory networks.</title>
        <authorList>
            <person name="Dillman A.R."/>
            <person name="Macchietto M."/>
            <person name="Porter C.F."/>
            <person name="Rogers A."/>
            <person name="Williams B."/>
            <person name="Antoshechkin I."/>
            <person name="Lee M.M."/>
            <person name="Goodwin Z."/>
            <person name="Lu X."/>
            <person name="Lewis E.E."/>
            <person name="Goodrich-Blair H."/>
            <person name="Stock S.P."/>
            <person name="Adams B.J."/>
            <person name="Sternberg P.W."/>
            <person name="Mortazavi A."/>
        </authorList>
    </citation>
    <scope>NUCLEOTIDE SEQUENCE [LARGE SCALE GENOMIC DNA]</scope>
    <source>
        <strain evidence="2 3">ALL</strain>
    </source>
</reference>
<name>A0A4U5LU90_STECR</name>
<reference evidence="2 3" key="2">
    <citation type="journal article" date="2019" name="G3 (Bethesda)">
        <title>Hybrid Assembly of the Genome of the Entomopathogenic Nematode Steinernema carpocapsae Identifies the X-Chromosome.</title>
        <authorList>
            <person name="Serra L."/>
            <person name="Macchietto M."/>
            <person name="Macias-Munoz A."/>
            <person name="McGill C.J."/>
            <person name="Rodriguez I.M."/>
            <person name="Rodriguez B."/>
            <person name="Murad R."/>
            <person name="Mortazavi A."/>
        </authorList>
    </citation>
    <scope>NUCLEOTIDE SEQUENCE [LARGE SCALE GENOMIC DNA]</scope>
    <source>
        <strain evidence="2 3">ALL</strain>
    </source>
</reference>
<keyword evidence="1" id="KW-1133">Transmembrane helix</keyword>
<dbReference type="AlphaFoldDB" id="A0A4U5LU90"/>
<keyword evidence="1" id="KW-0812">Transmembrane</keyword>
<organism evidence="2 3">
    <name type="scientific">Steinernema carpocapsae</name>
    <name type="common">Entomopathogenic nematode</name>
    <dbReference type="NCBI Taxonomy" id="34508"/>
    <lineage>
        <taxon>Eukaryota</taxon>
        <taxon>Metazoa</taxon>
        <taxon>Ecdysozoa</taxon>
        <taxon>Nematoda</taxon>
        <taxon>Chromadorea</taxon>
        <taxon>Rhabditida</taxon>
        <taxon>Tylenchina</taxon>
        <taxon>Panagrolaimomorpha</taxon>
        <taxon>Strongyloidoidea</taxon>
        <taxon>Steinernematidae</taxon>
        <taxon>Steinernema</taxon>
    </lineage>
</organism>
<gene>
    <name evidence="2" type="ORF">L596_029311</name>
</gene>
<evidence type="ECO:0000256" key="1">
    <source>
        <dbReference type="SAM" id="Phobius"/>
    </source>
</evidence>
<evidence type="ECO:0000313" key="3">
    <source>
        <dbReference type="Proteomes" id="UP000298663"/>
    </source>
</evidence>
<accession>A0A4U5LU90</accession>
<keyword evidence="3" id="KW-1185">Reference proteome</keyword>
<keyword evidence="1" id="KW-0472">Membrane</keyword>
<dbReference type="Proteomes" id="UP000298663">
    <property type="component" value="Unassembled WGS sequence"/>
</dbReference>
<feature type="transmembrane region" description="Helical" evidence="1">
    <location>
        <begin position="147"/>
        <end position="166"/>
    </location>
</feature>